<dbReference type="Pfam" id="PF17774">
    <property type="entry name" value="YlmH_RBD"/>
    <property type="match status" value="1"/>
</dbReference>
<evidence type="ECO:0000313" key="3">
    <source>
        <dbReference type="EMBL" id="WAH40422.1"/>
    </source>
</evidence>
<organism evidence="3 4">
    <name type="scientific">Alicyclobacillus fastidiosus</name>
    <dbReference type="NCBI Taxonomy" id="392011"/>
    <lineage>
        <taxon>Bacteria</taxon>
        <taxon>Bacillati</taxon>
        <taxon>Bacillota</taxon>
        <taxon>Bacilli</taxon>
        <taxon>Bacillales</taxon>
        <taxon>Alicyclobacillaceae</taxon>
        <taxon>Alicyclobacillus</taxon>
    </lineage>
</organism>
<protein>
    <submittedName>
        <fullName evidence="3">YlmH/Sll1252 family protein</fullName>
    </submittedName>
</protein>
<evidence type="ECO:0000259" key="2">
    <source>
        <dbReference type="Pfam" id="PF17774"/>
    </source>
</evidence>
<keyword evidence="4" id="KW-1185">Reference proteome</keyword>
<keyword evidence="1" id="KW-0694">RNA-binding</keyword>
<reference evidence="3" key="1">
    <citation type="submission" date="2022-08" db="EMBL/GenBank/DDBJ databases">
        <title>Alicyclobacillus fastidiosus DSM 17978, complete genome.</title>
        <authorList>
            <person name="Wang Q."/>
            <person name="Cai R."/>
            <person name="Wang Z."/>
        </authorList>
    </citation>
    <scope>NUCLEOTIDE SEQUENCE</scope>
    <source>
        <strain evidence="3">DSM 17978</strain>
    </source>
</reference>
<dbReference type="Gene3D" id="3.30.70.330">
    <property type="match status" value="1"/>
</dbReference>
<dbReference type="Gene3D" id="3.30.1370.160">
    <property type="match status" value="1"/>
</dbReference>
<dbReference type="RefSeq" id="WP_268004320.1">
    <property type="nucleotide sequence ID" value="NZ_BSUT01000001.1"/>
</dbReference>
<dbReference type="Gene3D" id="3.10.290.10">
    <property type="entry name" value="RNA-binding S4 domain"/>
    <property type="match status" value="1"/>
</dbReference>
<dbReference type="InterPro" id="IPR012677">
    <property type="entry name" value="Nucleotide-bd_a/b_plait_sf"/>
</dbReference>
<evidence type="ECO:0000313" key="4">
    <source>
        <dbReference type="Proteomes" id="UP001164761"/>
    </source>
</evidence>
<feature type="domain" description="Ribosome-associated protein quality control protein P2 RNA-binding" evidence="2">
    <location>
        <begin position="80"/>
        <end position="157"/>
    </location>
</feature>
<dbReference type="InterPro" id="IPR036986">
    <property type="entry name" value="S4_RNA-bd_sf"/>
</dbReference>
<dbReference type="PROSITE" id="PS50889">
    <property type="entry name" value="S4"/>
    <property type="match status" value="1"/>
</dbReference>
<name>A0ABY6ZC37_9BACL</name>
<dbReference type="SUPFAM" id="SSF55174">
    <property type="entry name" value="Alpha-L RNA-binding motif"/>
    <property type="match status" value="1"/>
</dbReference>
<accession>A0ABY6ZC37</accession>
<gene>
    <name evidence="3" type="ORF">NZD89_19080</name>
</gene>
<sequence length="256" mass="28522">MSSTYDWVRDSERPFARTSEDWCNQVESRGQWYLTDFLTPREEYLAKSVAGRRGIVVEAFGGYAHAERRRLLLMPGEWYPEAEDFAIECLELDSLEGALRHKDVLGSVLGLGLQRKMLGDIAVVEQKAYVFVAQSVANFIYESLSRVGRSTVAVAKAAHLPDLPAPAYDEKDVSLASLRLDAIVSHACQMARSKAQAAVERGDVTLNFAQATNRDEVAEGDLLSVRGFGRVKILQTLGTTRRDRMRIRVGILRSNA</sequence>
<proteinExistence type="predicted"/>
<dbReference type="InterPro" id="IPR040591">
    <property type="entry name" value="RqcP2_RBD"/>
</dbReference>
<dbReference type="Proteomes" id="UP001164761">
    <property type="component" value="Chromosome"/>
</dbReference>
<evidence type="ECO:0000256" key="1">
    <source>
        <dbReference type="PROSITE-ProRule" id="PRU00182"/>
    </source>
</evidence>
<dbReference type="EMBL" id="CP104067">
    <property type="protein sequence ID" value="WAH40422.1"/>
    <property type="molecule type" value="Genomic_DNA"/>
</dbReference>